<accession>A0A1Y5SFK1</accession>
<dbReference type="Pfam" id="PF13173">
    <property type="entry name" value="AAA_14"/>
    <property type="match status" value="1"/>
</dbReference>
<reference evidence="2 3" key="1">
    <citation type="submission" date="2017-03" db="EMBL/GenBank/DDBJ databases">
        <authorList>
            <person name="Afonso C.L."/>
            <person name="Miller P.J."/>
            <person name="Scott M.A."/>
            <person name="Spackman E."/>
            <person name="Goraichik I."/>
            <person name="Dimitrov K.M."/>
            <person name="Suarez D.L."/>
            <person name="Swayne D.E."/>
        </authorList>
    </citation>
    <scope>NUCLEOTIDE SEQUENCE [LARGE SCALE GENOMIC DNA]</scope>
    <source>
        <strain evidence="2 3">CECT 7691</strain>
    </source>
</reference>
<proteinExistence type="predicted"/>
<dbReference type="PANTHER" id="PTHR43566">
    <property type="entry name" value="CONSERVED PROTEIN"/>
    <property type="match status" value="1"/>
</dbReference>
<evidence type="ECO:0000259" key="1">
    <source>
        <dbReference type="SMART" id="SM00382"/>
    </source>
</evidence>
<name>A0A1Y5SFK1_9PROT</name>
<dbReference type="InterPro" id="IPR025420">
    <property type="entry name" value="DUF4143"/>
</dbReference>
<dbReference type="InParanoid" id="A0A1Y5SFK1"/>
<dbReference type="EMBL" id="FWFR01000001">
    <property type="protein sequence ID" value="SLN39564.1"/>
    <property type="molecule type" value="Genomic_DNA"/>
</dbReference>
<evidence type="ECO:0000313" key="3">
    <source>
        <dbReference type="Proteomes" id="UP000193200"/>
    </source>
</evidence>
<dbReference type="InterPro" id="IPR027417">
    <property type="entry name" value="P-loop_NTPase"/>
</dbReference>
<feature type="domain" description="AAA+ ATPase" evidence="1">
    <location>
        <begin position="16"/>
        <end position="155"/>
    </location>
</feature>
<dbReference type="RefSeq" id="WP_085882852.1">
    <property type="nucleotide sequence ID" value="NZ_FWFR01000001.1"/>
</dbReference>
<dbReference type="CDD" id="cd00009">
    <property type="entry name" value="AAA"/>
    <property type="match status" value="1"/>
</dbReference>
<dbReference type="PANTHER" id="PTHR43566:SF2">
    <property type="entry name" value="DUF4143 DOMAIN-CONTAINING PROTEIN"/>
    <property type="match status" value="1"/>
</dbReference>
<organism evidence="2 3">
    <name type="scientific">Oceanibacterium hippocampi</name>
    <dbReference type="NCBI Taxonomy" id="745714"/>
    <lineage>
        <taxon>Bacteria</taxon>
        <taxon>Pseudomonadati</taxon>
        <taxon>Pseudomonadota</taxon>
        <taxon>Alphaproteobacteria</taxon>
        <taxon>Sneathiellales</taxon>
        <taxon>Sneathiellaceae</taxon>
        <taxon>Oceanibacterium</taxon>
    </lineage>
</organism>
<dbReference type="Pfam" id="PF13635">
    <property type="entry name" value="DUF4143"/>
    <property type="match status" value="1"/>
</dbReference>
<gene>
    <name evidence="2" type="ORF">OCH7691_01651</name>
</gene>
<dbReference type="InterPro" id="IPR003593">
    <property type="entry name" value="AAA+_ATPase"/>
</dbReference>
<dbReference type="SMART" id="SM00382">
    <property type="entry name" value="AAA"/>
    <property type="match status" value="1"/>
</dbReference>
<dbReference type="OrthoDB" id="9771844at2"/>
<protein>
    <recommendedName>
        <fullName evidence="1">AAA+ ATPase domain-containing protein</fullName>
    </recommendedName>
</protein>
<dbReference type="AlphaFoldDB" id="A0A1Y5SFK1"/>
<dbReference type="Proteomes" id="UP000193200">
    <property type="component" value="Unassembled WGS sequence"/>
</dbReference>
<dbReference type="SUPFAM" id="SSF52540">
    <property type="entry name" value="P-loop containing nucleoside triphosphate hydrolases"/>
    <property type="match status" value="1"/>
</dbReference>
<sequence length="390" mass="43057">MIRRRQTSLVREALRRQAAVALIGPRQVGKTTLAHEIAEGQGSLYLDLEAAADRDKLADPALFLGAYEDRLVILDEIHRVPELFQELRGLIDRGRRHGRRTGRFLLLGSASMELLRQSGESLAGRIEYVEMNPLDVMEAAPDSASLRTLWIRGGFPDSALAATDVDSLTFRQNFIRTYLERDVPQFGRRIPAETLRRLWTMLAHGQGSLLNASRLASGLSVTSPTVTAYIDLLVDLLLVRRLRPFHANVGKRLVKSPKIYVRDSGLVHALLGIADYNALAGHPVVGPSWEGFVIENLLAVAPPRTEASFYRTSAGAEIDLLLELPGDSGLWAVEIKRGLSAKPGKGFHNARQDLAPARCFVVHGGEERYPLAPDVEAIGLREMMRLVADL</sequence>
<evidence type="ECO:0000313" key="2">
    <source>
        <dbReference type="EMBL" id="SLN39564.1"/>
    </source>
</evidence>
<dbReference type="Gene3D" id="3.40.50.300">
    <property type="entry name" value="P-loop containing nucleotide triphosphate hydrolases"/>
    <property type="match status" value="1"/>
</dbReference>
<dbReference type="InterPro" id="IPR041682">
    <property type="entry name" value="AAA_14"/>
</dbReference>
<keyword evidence="3" id="KW-1185">Reference proteome</keyword>